<dbReference type="InterPro" id="IPR025476">
    <property type="entry name" value="Helitron_helicase-like"/>
</dbReference>
<comment type="caution">
    <text evidence="2">The sequence shown here is derived from an EMBL/GenBank/DDBJ whole genome shotgun (WGS) entry which is preliminary data.</text>
</comment>
<dbReference type="EMBL" id="JARKIE010000159">
    <property type="protein sequence ID" value="KAJ7674112.1"/>
    <property type="molecule type" value="Genomic_DNA"/>
</dbReference>
<gene>
    <name evidence="2" type="ORF">B0H17DRAFT_894376</name>
</gene>
<dbReference type="Proteomes" id="UP001221757">
    <property type="component" value="Unassembled WGS sequence"/>
</dbReference>
<feature type="non-terminal residue" evidence="2">
    <location>
        <position position="204"/>
    </location>
</feature>
<accession>A0AAD7D1I0</accession>
<feature type="non-terminal residue" evidence="2">
    <location>
        <position position="1"/>
    </location>
</feature>
<dbReference type="Pfam" id="PF14214">
    <property type="entry name" value="Helitron_like_N"/>
    <property type="match status" value="1"/>
</dbReference>
<evidence type="ECO:0000313" key="2">
    <source>
        <dbReference type="EMBL" id="KAJ7674112.1"/>
    </source>
</evidence>
<reference evidence="2" key="1">
    <citation type="submission" date="2023-03" db="EMBL/GenBank/DDBJ databases">
        <title>Massive genome expansion in bonnet fungi (Mycena s.s.) driven by repeated elements and novel gene families across ecological guilds.</title>
        <authorList>
            <consortium name="Lawrence Berkeley National Laboratory"/>
            <person name="Harder C.B."/>
            <person name="Miyauchi S."/>
            <person name="Viragh M."/>
            <person name="Kuo A."/>
            <person name="Thoen E."/>
            <person name="Andreopoulos B."/>
            <person name="Lu D."/>
            <person name="Skrede I."/>
            <person name="Drula E."/>
            <person name="Henrissat B."/>
            <person name="Morin E."/>
            <person name="Kohler A."/>
            <person name="Barry K."/>
            <person name="LaButti K."/>
            <person name="Morin E."/>
            <person name="Salamov A."/>
            <person name="Lipzen A."/>
            <person name="Mereny Z."/>
            <person name="Hegedus B."/>
            <person name="Baldrian P."/>
            <person name="Stursova M."/>
            <person name="Weitz H."/>
            <person name="Taylor A."/>
            <person name="Grigoriev I.V."/>
            <person name="Nagy L.G."/>
            <person name="Martin F."/>
            <person name="Kauserud H."/>
        </authorList>
    </citation>
    <scope>NUCLEOTIDE SEQUENCE</scope>
    <source>
        <strain evidence="2">CBHHK067</strain>
    </source>
</reference>
<evidence type="ECO:0000259" key="1">
    <source>
        <dbReference type="Pfam" id="PF14214"/>
    </source>
</evidence>
<proteinExistence type="predicted"/>
<protein>
    <recommendedName>
        <fullName evidence="1">Helitron helicase-like domain-containing protein</fullName>
    </recommendedName>
</protein>
<name>A0AAD7D1I0_MYCRO</name>
<evidence type="ECO:0000313" key="3">
    <source>
        <dbReference type="Proteomes" id="UP001221757"/>
    </source>
</evidence>
<feature type="domain" description="Helitron helicase-like" evidence="1">
    <location>
        <begin position="3"/>
        <end position="204"/>
    </location>
</feature>
<sequence>DTRFQVHKSFIFVMANIIQRRQSSFKSRLATNRSWFPVVKDLMQKIDAQSMDTYQAKLENNPFAKPETEGEKAAAKVMKYISYVSDHIPGSVGDVNSMKQQMHSKIVCDGLPHFFATANPADSHNPIAQVLAGRDIDLDTIFHALDGMNKEPSIRAKTLAENPVADAEFFHLMVTKFFDIILGAKRASKIGILGKVNGWYAVVE</sequence>
<organism evidence="2 3">
    <name type="scientific">Mycena rosella</name>
    <name type="common">Pink bonnet</name>
    <name type="synonym">Agaricus rosellus</name>
    <dbReference type="NCBI Taxonomy" id="1033263"/>
    <lineage>
        <taxon>Eukaryota</taxon>
        <taxon>Fungi</taxon>
        <taxon>Dikarya</taxon>
        <taxon>Basidiomycota</taxon>
        <taxon>Agaricomycotina</taxon>
        <taxon>Agaricomycetes</taxon>
        <taxon>Agaricomycetidae</taxon>
        <taxon>Agaricales</taxon>
        <taxon>Marasmiineae</taxon>
        <taxon>Mycenaceae</taxon>
        <taxon>Mycena</taxon>
    </lineage>
</organism>
<keyword evidence="3" id="KW-1185">Reference proteome</keyword>
<dbReference type="AlphaFoldDB" id="A0AAD7D1I0"/>